<keyword evidence="15" id="KW-1185">Reference proteome</keyword>
<dbReference type="FunFam" id="3.40.50.620:FF:000037">
    <property type="entry name" value="Glutamine--tRNA ligase cytoplasmic"/>
    <property type="match status" value="1"/>
</dbReference>
<keyword evidence="4" id="KW-0963">Cytoplasm</keyword>
<evidence type="ECO:0000256" key="8">
    <source>
        <dbReference type="ARBA" id="ARBA00022917"/>
    </source>
</evidence>
<keyword evidence="5 12" id="KW-0436">Ligase</keyword>
<dbReference type="PROSITE" id="PS50405">
    <property type="entry name" value="GST_CTER"/>
    <property type="match status" value="1"/>
</dbReference>
<dbReference type="EC" id="6.1.1.17" evidence="3"/>
<dbReference type="Pfam" id="PF00749">
    <property type="entry name" value="tRNA-synt_1c"/>
    <property type="match status" value="1"/>
</dbReference>
<dbReference type="InterPro" id="IPR014729">
    <property type="entry name" value="Rossmann-like_a/b/a_fold"/>
</dbReference>
<evidence type="ECO:0000256" key="4">
    <source>
        <dbReference type="ARBA" id="ARBA00022490"/>
    </source>
</evidence>
<evidence type="ECO:0000256" key="12">
    <source>
        <dbReference type="RuleBase" id="RU363037"/>
    </source>
</evidence>
<evidence type="ECO:0000256" key="6">
    <source>
        <dbReference type="ARBA" id="ARBA00022741"/>
    </source>
</evidence>
<dbReference type="InterPro" id="IPR020059">
    <property type="entry name" value="Glu/Gln-tRNA-synth_Ib_codon-bd"/>
</dbReference>
<feature type="domain" description="GST C-terminal" evidence="13">
    <location>
        <begin position="44"/>
        <end position="183"/>
    </location>
</feature>
<organism evidence="14 15">
    <name type="scientific">Protomyces lactucae-debilis</name>
    <dbReference type="NCBI Taxonomy" id="2754530"/>
    <lineage>
        <taxon>Eukaryota</taxon>
        <taxon>Fungi</taxon>
        <taxon>Dikarya</taxon>
        <taxon>Ascomycota</taxon>
        <taxon>Taphrinomycotina</taxon>
        <taxon>Taphrinomycetes</taxon>
        <taxon>Taphrinales</taxon>
        <taxon>Protomycetaceae</taxon>
        <taxon>Protomyces</taxon>
    </lineage>
</organism>
<keyword evidence="7 12" id="KW-0067">ATP-binding</keyword>
<dbReference type="Gene3D" id="3.40.30.70">
    <property type="match status" value="1"/>
</dbReference>
<dbReference type="Pfam" id="PF20974">
    <property type="entry name" value="tRNA-synt_1c_C2"/>
    <property type="match status" value="1"/>
</dbReference>
<dbReference type="OMA" id="FIHIPDG"/>
<dbReference type="SUPFAM" id="SSF47616">
    <property type="entry name" value="GST C-terminal domain-like"/>
    <property type="match status" value="1"/>
</dbReference>
<comment type="similarity">
    <text evidence="2">Belongs to the class-I aminoacyl-tRNA synthetase family. Glutamate--tRNA ligase type 2 subfamily.</text>
</comment>
<dbReference type="PROSITE" id="PS00178">
    <property type="entry name" value="AA_TRNA_LIGASE_I"/>
    <property type="match status" value="1"/>
</dbReference>
<evidence type="ECO:0000313" key="15">
    <source>
        <dbReference type="Proteomes" id="UP000193685"/>
    </source>
</evidence>
<dbReference type="GeneID" id="63788982"/>
<dbReference type="CDD" id="cd00807">
    <property type="entry name" value="GlnRS_core"/>
    <property type="match status" value="1"/>
</dbReference>
<dbReference type="PANTHER" id="PTHR43097">
    <property type="entry name" value="GLUTAMINE-TRNA LIGASE"/>
    <property type="match status" value="1"/>
</dbReference>
<dbReference type="InterPro" id="IPR010987">
    <property type="entry name" value="Glutathione-S-Trfase_C-like"/>
</dbReference>
<evidence type="ECO:0000256" key="5">
    <source>
        <dbReference type="ARBA" id="ARBA00022598"/>
    </source>
</evidence>
<evidence type="ECO:0000256" key="7">
    <source>
        <dbReference type="ARBA" id="ARBA00022840"/>
    </source>
</evidence>
<dbReference type="RefSeq" id="XP_040724607.1">
    <property type="nucleotide sequence ID" value="XM_040872383.1"/>
</dbReference>
<dbReference type="Gene3D" id="3.40.50.620">
    <property type="entry name" value="HUPs"/>
    <property type="match status" value="1"/>
</dbReference>
<accession>A0A1Y2FAL4</accession>
<dbReference type="SUPFAM" id="SSF52374">
    <property type="entry name" value="Nucleotidylyl transferase"/>
    <property type="match status" value="1"/>
</dbReference>
<dbReference type="HAMAP" id="MF_02076">
    <property type="entry name" value="Glu_tRNA_synth_type2"/>
    <property type="match status" value="1"/>
</dbReference>
<dbReference type="InterPro" id="IPR050132">
    <property type="entry name" value="Gln/Glu-tRNA_Ligase"/>
</dbReference>
<evidence type="ECO:0000256" key="1">
    <source>
        <dbReference type="ARBA" id="ARBA00004496"/>
    </source>
</evidence>
<dbReference type="Pfam" id="PF00043">
    <property type="entry name" value="GST_C"/>
    <property type="match status" value="1"/>
</dbReference>
<dbReference type="STRING" id="56484.A0A1Y2FAL4"/>
<dbReference type="PANTHER" id="PTHR43097:SF5">
    <property type="entry name" value="GLUTAMATE--TRNA LIGASE"/>
    <property type="match status" value="1"/>
</dbReference>
<comment type="caution">
    <text evidence="14">The sequence shown here is derived from an EMBL/GenBank/DDBJ whole genome shotgun (WGS) entry which is preliminary data.</text>
</comment>
<dbReference type="EMBL" id="MCFI01000012">
    <property type="protein sequence ID" value="ORY80962.1"/>
    <property type="molecule type" value="Genomic_DNA"/>
</dbReference>
<dbReference type="NCBIfam" id="TIGR00463">
    <property type="entry name" value="gltX_arch"/>
    <property type="match status" value="1"/>
</dbReference>
<keyword evidence="8 12" id="KW-0648">Protein biosynthesis</keyword>
<evidence type="ECO:0000256" key="10">
    <source>
        <dbReference type="ARBA" id="ARBA00030865"/>
    </source>
</evidence>
<dbReference type="GO" id="GO:0004818">
    <property type="term" value="F:glutamate-tRNA ligase activity"/>
    <property type="evidence" value="ECO:0007669"/>
    <property type="project" value="UniProtKB-EC"/>
</dbReference>
<sequence length="721" mass="81359">MAELTLALKGKPFAYAPYLVASYANLVEADSVKIDLADKALLEDGKKDSTASLQSSGSTHKDNKAILTALSQAFPKISSKQDEEWIDFALTKLSGDFKQIAPALGEMEDHLALRTYFAGYKITVADLAVWGILRSLPIASGAVRKTYVNLGRWFRYLEALPWVTSALASMTSATVAANKKTKEADKLASGKKSNVSSASFEIGLQDAEDGKVVTRFPPEPSGYLHIGHAKAAMLNQYFAQRYNGKLIIRFDDTNPTKEKQEFEDSIIQDLKLLGIKGDVLTYTSDHFQTLYDYAVQLIKQGDAYVDDTAQELMRDQRMKGEASVRRERTIEENLQLFTVEMRHASDIGKSNCLRAKMSVDNPNKAMRDPVIYRVNETTHHRTGSAWKIYPTYDFCCPLVDSIEGVTHALRTIEYRDRNPQYEWFLEKLNLRRVHIWDFARMNFIRTLLSKRKLQWFVDQGHVGGWDDPRFPTVRGVRRRGMQVDGLREFILSQGPSKNNNNLEWSAIWATNKKSIDPVAPRHTAIAGAVKVAILGRGGEPTSSPIPKHKKNPDLGTKTTWYSNEICIDLEDALTLTEGEELTLMDWGNAFVTRLIKTDGAVQELVMTLHLEGDFRKTSKKLTWLSTSPQPVAVTLVDFDHLITKEKLEEGDDVKDFMTKETEFKTEAVADVNVKELKHGEVIQFERKGYFIVDEPYESDERPIVFFNVPDGKAVSRYGAKQ</sequence>
<dbReference type="InterPro" id="IPR000924">
    <property type="entry name" value="Glu/Gln-tRNA-synth"/>
</dbReference>
<dbReference type="InterPro" id="IPR004046">
    <property type="entry name" value="GST_C"/>
</dbReference>
<evidence type="ECO:0000256" key="3">
    <source>
        <dbReference type="ARBA" id="ARBA00012835"/>
    </source>
</evidence>
<keyword evidence="6 12" id="KW-0547">Nucleotide-binding</keyword>
<dbReference type="InterPro" id="IPR049437">
    <property type="entry name" value="tRNA-synt_1c_C2"/>
</dbReference>
<dbReference type="PRINTS" id="PR00987">
    <property type="entry name" value="TRNASYNTHGLU"/>
</dbReference>
<evidence type="ECO:0000256" key="2">
    <source>
        <dbReference type="ARBA" id="ARBA00008927"/>
    </source>
</evidence>
<proteinExistence type="inferred from homology"/>
<dbReference type="InterPro" id="IPR036282">
    <property type="entry name" value="Glutathione-S-Trfase_C_sf"/>
</dbReference>
<keyword evidence="9 12" id="KW-0030">Aminoacyl-tRNA synthetase</keyword>
<dbReference type="Gene3D" id="1.20.1050.10">
    <property type="match status" value="1"/>
</dbReference>
<dbReference type="GO" id="GO:0005829">
    <property type="term" value="C:cytosol"/>
    <property type="evidence" value="ECO:0007669"/>
    <property type="project" value="TreeGrafter"/>
</dbReference>
<dbReference type="AlphaFoldDB" id="A0A1Y2FAL4"/>
<dbReference type="GO" id="GO:0017102">
    <property type="term" value="C:methionyl glutamyl tRNA synthetase complex"/>
    <property type="evidence" value="ECO:0007669"/>
    <property type="project" value="TreeGrafter"/>
</dbReference>
<dbReference type="InterPro" id="IPR001412">
    <property type="entry name" value="aa-tRNA-synth_I_CS"/>
</dbReference>
<gene>
    <name evidence="14" type="ORF">BCR37DRAFT_60483</name>
</gene>
<dbReference type="SUPFAM" id="SSF50715">
    <property type="entry name" value="Ribosomal protein L25-like"/>
    <property type="match status" value="1"/>
</dbReference>
<dbReference type="InterPro" id="IPR020056">
    <property type="entry name" value="Rbsml_bL25/Gln-tRNA_synth_N"/>
</dbReference>
<dbReference type="InterPro" id="IPR004526">
    <property type="entry name" value="Glu-tRNA-synth_arc/euk"/>
</dbReference>
<dbReference type="InterPro" id="IPR020058">
    <property type="entry name" value="Glu/Gln-tRNA-synth_Ib_cat-dom"/>
</dbReference>
<dbReference type="GO" id="GO:0006424">
    <property type="term" value="P:glutamyl-tRNA aminoacylation"/>
    <property type="evidence" value="ECO:0007669"/>
    <property type="project" value="InterPro"/>
</dbReference>
<name>A0A1Y2FAL4_PROLT</name>
<comment type="catalytic activity">
    <reaction evidence="11">
        <text>tRNA(Glu) + L-glutamate + ATP = L-glutamyl-tRNA(Glu) + AMP + diphosphate</text>
        <dbReference type="Rhea" id="RHEA:23540"/>
        <dbReference type="Rhea" id="RHEA-COMP:9663"/>
        <dbReference type="Rhea" id="RHEA-COMP:9680"/>
        <dbReference type="ChEBI" id="CHEBI:29985"/>
        <dbReference type="ChEBI" id="CHEBI:30616"/>
        <dbReference type="ChEBI" id="CHEBI:33019"/>
        <dbReference type="ChEBI" id="CHEBI:78442"/>
        <dbReference type="ChEBI" id="CHEBI:78520"/>
        <dbReference type="ChEBI" id="CHEBI:456215"/>
        <dbReference type="EC" id="6.1.1.17"/>
    </reaction>
</comment>
<evidence type="ECO:0000313" key="14">
    <source>
        <dbReference type="EMBL" id="ORY80962.1"/>
    </source>
</evidence>
<evidence type="ECO:0000259" key="13">
    <source>
        <dbReference type="PROSITE" id="PS50405"/>
    </source>
</evidence>
<dbReference type="Gene3D" id="2.40.240.10">
    <property type="entry name" value="Ribosomal Protein L25, Chain P"/>
    <property type="match status" value="1"/>
</dbReference>
<dbReference type="OrthoDB" id="10250478at2759"/>
<evidence type="ECO:0000256" key="9">
    <source>
        <dbReference type="ARBA" id="ARBA00023146"/>
    </source>
</evidence>
<dbReference type="GO" id="GO:0005524">
    <property type="term" value="F:ATP binding"/>
    <property type="evidence" value="ECO:0007669"/>
    <property type="project" value="UniProtKB-KW"/>
</dbReference>
<dbReference type="Proteomes" id="UP000193685">
    <property type="component" value="Unassembled WGS sequence"/>
</dbReference>
<dbReference type="FunFam" id="2.40.240.10:FF:000004">
    <property type="entry name" value="Glutamyl-tRNA synthetase, cytoplasmic"/>
    <property type="match status" value="1"/>
</dbReference>
<dbReference type="InterPro" id="IPR011035">
    <property type="entry name" value="Ribosomal_bL25/Gln-tRNA_synth"/>
</dbReference>
<dbReference type="Pfam" id="PF03950">
    <property type="entry name" value="tRNA-synt_1c_C"/>
    <property type="match status" value="1"/>
</dbReference>
<protein>
    <recommendedName>
        <fullName evidence="3">glutamate--tRNA ligase</fullName>
        <ecNumber evidence="3">6.1.1.17</ecNumber>
    </recommendedName>
    <alternativeName>
        <fullName evidence="10">Glutamyl-tRNA synthetase</fullName>
    </alternativeName>
</protein>
<comment type="subcellular location">
    <subcellularLocation>
        <location evidence="1">Cytoplasm</location>
    </subcellularLocation>
</comment>
<evidence type="ECO:0000256" key="11">
    <source>
        <dbReference type="ARBA" id="ARBA00048351"/>
    </source>
</evidence>
<reference evidence="14 15" key="1">
    <citation type="submission" date="2016-07" db="EMBL/GenBank/DDBJ databases">
        <title>Pervasive Adenine N6-methylation of Active Genes in Fungi.</title>
        <authorList>
            <consortium name="DOE Joint Genome Institute"/>
            <person name="Mondo S.J."/>
            <person name="Dannebaum R.O."/>
            <person name="Kuo R.C."/>
            <person name="Labutti K."/>
            <person name="Haridas S."/>
            <person name="Kuo A."/>
            <person name="Salamov A."/>
            <person name="Ahrendt S.R."/>
            <person name="Lipzen A."/>
            <person name="Sullivan W."/>
            <person name="Andreopoulos W.B."/>
            <person name="Clum A."/>
            <person name="Lindquist E."/>
            <person name="Daum C."/>
            <person name="Ramamoorthy G.K."/>
            <person name="Gryganskyi A."/>
            <person name="Culley D."/>
            <person name="Magnuson J.K."/>
            <person name="James T.Y."/>
            <person name="O'Malley M.A."/>
            <person name="Stajich J.E."/>
            <person name="Spatafora J.W."/>
            <person name="Visel A."/>
            <person name="Grigoriev I.V."/>
        </authorList>
    </citation>
    <scope>NUCLEOTIDE SEQUENCE [LARGE SCALE GENOMIC DNA]</scope>
    <source>
        <strain evidence="14 15">12-1054</strain>
    </source>
</reference>